<dbReference type="InterPro" id="IPR036691">
    <property type="entry name" value="Endo/exonu/phosph_ase_sf"/>
</dbReference>
<evidence type="ECO:0000313" key="2">
    <source>
        <dbReference type="Proteomes" id="UP000762676"/>
    </source>
</evidence>
<comment type="caution">
    <text evidence="1">The sequence shown here is derived from an EMBL/GenBank/DDBJ whole genome shotgun (WGS) entry which is preliminary data.</text>
</comment>
<organism evidence="1 2">
    <name type="scientific">Elysia marginata</name>
    <dbReference type="NCBI Taxonomy" id="1093978"/>
    <lineage>
        <taxon>Eukaryota</taxon>
        <taxon>Metazoa</taxon>
        <taxon>Spiralia</taxon>
        <taxon>Lophotrochozoa</taxon>
        <taxon>Mollusca</taxon>
        <taxon>Gastropoda</taxon>
        <taxon>Heterobranchia</taxon>
        <taxon>Euthyneura</taxon>
        <taxon>Panpulmonata</taxon>
        <taxon>Sacoglossa</taxon>
        <taxon>Placobranchoidea</taxon>
        <taxon>Plakobranchidae</taxon>
        <taxon>Elysia</taxon>
    </lineage>
</organism>
<keyword evidence="2" id="KW-1185">Reference proteome</keyword>
<proteinExistence type="predicted"/>
<dbReference type="Proteomes" id="UP000762676">
    <property type="component" value="Unassembled WGS sequence"/>
</dbReference>
<protein>
    <recommendedName>
        <fullName evidence="3">Endonuclease/exonuclease/phosphatase domain-containing protein</fullName>
    </recommendedName>
</protein>
<dbReference type="SUPFAM" id="SSF56219">
    <property type="entry name" value="DNase I-like"/>
    <property type="match status" value="1"/>
</dbReference>
<name>A0AAV4HVJ8_9GAST</name>
<gene>
    <name evidence="1" type="ORF">ElyMa_001084900</name>
</gene>
<dbReference type="AlphaFoldDB" id="A0AAV4HVJ8"/>
<evidence type="ECO:0000313" key="1">
    <source>
        <dbReference type="EMBL" id="GFS00999.1"/>
    </source>
</evidence>
<accession>A0AAV4HVJ8</accession>
<dbReference type="EMBL" id="BMAT01002196">
    <property type="protein sequence ID" value="GFS00999.1"/>
    <property type="molecule type" value="Genomic_DNA"/>
</dbReference>
<sequence length="149" mass="17250">MKSQLLVSRTEMLHRCKTTSKRKNEVYCENKVDICAIQETHLKEEEHFWIRGHKEFRQDRINRKNGGIITLVNTKALTAVETYRSRHDGETVDQDTECLGIKLILPSNNLPVYNIYSPPDKDFQFEPQVKQDNLIVVSTAIHLAGDIKI</sequence>
<evidence type="ECO:0008006" key="3">
    <source>
        <dbReference type="Google" id="ProtNLM"/>
    </source>
</evidence>
<dbReference type="Gene3D" id="3.60.10.10">
    <property type="entry name" value="Endonuclease/exonuclease/phosphatase"/>
    <property type="match status" value="1"/>
</dbReference>
<reference evidence="1 2" key="1">
    <citation type="journal article" date="2021" name="Elife">
        <title>Chloroplast acquisition without the gene transfer in kleptoplastic sea slugs, Plakobranchus ocellatus.</title>
        <authorList>
            <person name="Maeda T."/>
            <person name="Takahashi S."/>
            <person name="Yoshida T."/>
            <person name="Shimamura S."/>
            <person name="Takaki Y."/>
            <person name="Nagai Y."/>
            <person name="Toyoda A."/>
            <person name="Suzuki Y."/>
            <person name="Arimoto A."/>
            <person name="Ishii H."/>
            <person name="Satoh N."/>
            <person name="Nishiyama T."/>
            <person name="Hasebe M."/>
            <person name="Maruyama T."/>
            <person name="Minagawa J."/>
            <person name="Obokata J."/>
            <person name="Shigenobu S."/>
        </authorList>
    </citation>
    <scope>NUCLEOTIDE SEQUENCE [LARGE SCALE GENOMIC DNA]</scope>
</reference>